<feature type="compositionally biased region" description="Low complexity" evidence="5">
    <location>
        <begin position="144"/>
        <end position="156"/>
    </location>
</feature>
<dbReference type="AlphaFoldDB" id="A0AA91T0M4"/>
<feature type="region of interest" description="Disordered" evidence="5">
    <location>
        <begin position="1"/>
        <end position="158"/>
    </location>
</feature>
<organism evidence="7 8">
    <name type="scientific">Clavispora lusitaniae</name>
    <name type="common">Candida lusitaniae</name>
    <dbReference type="NCBI Taxonomy" id="36911"/>
    <lineage>
        <taxon>Eukaryota</taxon>
        <taxon>Fungi</taxon>
        <taxon>Dikarya</taxon>
        <taxon>Ascomycota</taxon>
        <taxon>Saccharomycotina</taxon>
        <taxon>Pichiomycetes</taxon>
        <taxon>Metschnikowiaceae</taxon>
        <taxon>Clavispora</taxon>
    </lineage>
</organism>
<evidence type="ECO:0000256" key="4">
    <source>
        <dbReference type="SAM" id="Coils"/>
    </source>
</evidence>
<protein>
    <recommendedName>
        <fullName evidence="6">Transcription regulator LGE1 helical region domain-containing protein</fullName>
    </recommendedName>
</protein>
<proteinExistence type="predicted"/>
<evidence type="ECO:0000256" key="5">
    <source>
        <dbReference type="SAM" id="MobiDB-lite"/>
    </source>
</evidence>
<gene>
    <name evidence="7" type="ORF">A9F13_14g01155</name>
</gene>
<dbReference type="GO" id="GO:0005634">
    <property type="term" value="C:nucleus"/>
    <property type="evidence" value="ECO:0007669"/>
    <property type="project" value="UniProtKB-SubCell"/>
</dbReference>
<keyword evidence="3" id="KW-0539">Nucleus</keyword>
<feature type="compositionally biased region" description="Polar residues" evidence="5">
    <location>
        <begin position="1"/>
        <end position="10"/>
    </location>
</feature>
<sequence length="228" mass="27979">MSGNQRQYSDSWRHRGRGNRARNDSYSRYHRPRDHREYREYREHEYRDEYREHKDPRDFRPRERDHREREREPRERDPRDRERERDPRDRERDRDIRERDIRDREREPRDRERDIRDRERDPRDKEHKDRDRDRPSARPKSASRHPSNSESSSRTSPWVAIMRLGDGKSAARVNAAANELHTMNQKLSELQAERMKLASSLATLEVYAQRDALSVSVSAEKLDEFVYM</sequence>
<dbReference type="EMBL" id="LYUB02000014">
    <property type="protein sequence ID" value="OVF07279.1"/>
    <property type="molecule type" value="Genomic_DNA"/>
</dbReference>
<evidence type="ECO:0000313" key="7">
    <source>
        <dbReference type="EMBL" id="OVF07279.1"/>
    </source>
</evidence>
<dbReference type="Pfam" id="PF11488">
    <property type="entry name" value="Lge1"/>
    <property type="match status" value="1"/>
</dbReference>
<feature type="coiled-coil region" evidence="4">
    <location>
        <begin position="173"/>
        <end position="200"/>
    </location>
</feature>
<reference evidence="7 8" key="1">
    <citation type="submission" date="2017-04" db="EMBL/GenBank/DDBJ databases">
        <title>Draft genome of the yeast Clavispora lusitaniae type strain CBS 6936.</title>
        <authorList>
            <person name="Durrens P."/>
            <person name="Klopp C."/>
            <person name="Biteau N."/>
            <person name="Fitton-Ouhabi V."/>
            <person name="Dementhon K."/>
            <person name="Accoceberry I."/>
            <person name="Sherman D.J."/>
            <person name="Noel T."/>
        </authorList>
    </citation>
    <scope>NUCLEOTIDE SEQUENCE [LARGE SCALE GENOMIC DNA]</scope>
    <source>
        <strain evidence="7 8">CBS 6936</strain>
    </source>
</reference>
<comment type="caution">
    <text evidence="7">The sequence shown here is derived from an EMBL/GenBank/DDBJ whole genome shotgun (WGS) entry which is preliminary data.</text>
</comment>
<evidence type="ECO:0000259" key="6">
    <source>
        <dbReference type="Pfam" id="PF11488"/>
    </source>
</evidence>
<feature type="domain" description="Transcription regulator LGE1 helical region" evidence="6">
    <location>
        <begin position="156"/>
        <end position="226"/>
    </location>
</feature>
<keyword evidence="2" id="KW-0156">Chromatin regulator</keyword>
<dbReference type="InterPro" id="IPR021581">
    <property type="entry name" value="Tscrpt_reg_Lge1"/>
</dbReference>
<evidence type="ECO:0000256" key="1">
    <source>
        <dbReference type="ARBA" id="ARBA00004123"/>
    </source>
</evidence>
<dbReference type="GO" id="GO:0006325">
    <property type="term" value="P:chromatin organization"/>
    <property type="evidence" value="ECO:0007669"/>
    <property type="project" value="UniProtKB-KW"/>
</dbReference>
<name>A0AA91T0M4_CLALS</name>
<dbReference type="CDD" id="cd22897">
    <property type="entry name" value="Lge1"/>
    <property type="match status" value="1"/>
</dbReference>
<accession>A0AA91T0M4</accession>
<dbReference type="Proteomes" id="UP000195602">
    <property type="component" value="Unassembled WGS sequence"/>
</dbReference>
<feature type="compositionally biased region" description="Basic and acidic residues" evidence="5">
    <location>
        <begin position="34"/>
        <end position="136"/>
    </location>
</feature>
<dbReference type="KEGG" id="clus:A9F13_14g01155"/>
<evidence type="ECO:0000256" key="2">
    <source>
        <dbReference type="ARBA" id="ARBA00022853"/>
    </source>
</evidence>
<evidence type="ECO:0000256" key="3">
    <source>
        <dbReference type="ARBA" id="ARBA00023242"/>
    </source>
</evidence>
<keyword evidence="4" id="KW-0175">Coiled coil</keyword>
<evidence type="ECO:0000313" key="8">
    <source>
        <dbReference type="Proteomes" id="UP000195602"/>
    </source>
</evidence>
<comment type="subcellular location">
    <subcellularLocation>
        <location evidence="1">Nucleus</location>
    </subcellularLocation>
</comment>